<dbReference type="Proteomes" id="UP000317494">
    <property type="component" value="Unassembled WGS sequence"/>
</dbReference>
<dbReference type="Proteomes" id="UP000320475">
    <property type="component" value="Unassembled WGS sequence"/>
</dbReference>
<feature type="transmembrane region" description="Helical" evidence="2">
    <location>
        <begin position="38"/>
        <end position="57"/>
    </location>
</feature>
<dbReference type="PANTHER" id="PTHR28112">
    <property type="entry name" value="SRP-INDEPENDENT TARGETING PROTEIN 3"/>
    <property type="match status" value="1"/>
</dbReference>
<proteinExistence type="predicted"/>
<dbReference type="GO" id="GO:0045047">
    <property type="term" value="P:protein targeting to ER"/>
    <property type="evidence" value="ECO:0007669"/>
    <property type="project" value="InterPro"/>
</dbReference>
<feature type="compositionally biased region" description="Basic and acidic residues" evidence="1">
    <location>
        <begin position="171"/>
        <end position="184"/>
    </location>
</feature>
<keyword evidence="5" id="KW-1185">Reference proteome</keyword>
<evidence type="ECO:0000256" key="1">
    <source>
        <dbReference type="SAM" id="MobiDB-lite"/>
    </source>
</evidence>
<evidence type="ECO:0000313" key="3">
    <source>
        <dbReference type="EMBL" id="TPX40873.1"/>
    </source>
</evidence>
<dbReference type="GO" id="GO:0005783">
    <property type="term" value="C:endoplasmic reticulum"/>
    <property type="evidence" value="ECO:0007669"/>
    <property type="project" value="InterPro"/>
</dbReference>
<feature type="transmembrane region" description="Helical" evidence="2">
    <location>
        <begin position="99"/>
        <end position="118"/>
    </location>
</feature>
<evidence type="ECO:0000313" key="4">
    <source>
        <dbReference type="EMBL" id="TPX48916.1"/>
    </source>
</evidence>
<dbReference type="EMBL" id="QEAM01000043">
    <property type="protein sequence ID" value="TPX48916.1"/>
    <property type="molecule type" value="Genomic_DNA"/>
</dbReference>
<evidence type="ECO:0000313" key="5">
    <source>
        <dbReference type="Proteomes" id="UP000317494"/>
    </source>
</evidence>
<evidence type="ECO:0000313" key="6">
    <source>
        <dbReference type="Proteomes" id="UP000320475"/>
    </source>
</evidence>
<dbReference type="AlphaFoldDB" id="A0A507CP24"/>
<organism evidence="3 5">
    <name type="scientific">Synchytrium endobioticum</name>
    <dbReference type="NCBI Taxonomy" id="286115"/>
    <lineage>
        <taxon>Eukaryota</taxon>
        <taxon>Fungi</taxon>
        <taxon>Fungi incertae sedis</taxon>
        <taxon>Chytridiomycota</taxon>
        <taxon>Chytridiomycota incertae sedis</taxon>
        <taxon>Chytridiomycetes</taxon>
        <taxon>Synchytriales</taxon>
        <taxon>Synchytriaceae</taxon>
        <taxon>Synchytrium</taxon>
    </lineage>
</organism>
<keyword evidence="2" id="KW-0812">Transmembrane</keyword>
<evidence type="ECO:0000256" key="2">
    <source>
        <dbReference type="SAM" id="Phobius"/>
    </source>
</evidence>
<dbReference type="STRING" id="286115.A0A507CP24"/>
<sequence>MSGVQQQIISLAVVFGVMQVATKLNLDTPENANYIRAAYATMQVVQAALLYYIYIVINKKNDDTELKYTEVKNAMDSSEAEIVETTVRDYDIAQLRQAVVAQLVGMMAVVGIHTYWGYLRPMTLQIVLGLKTIYDNPMAKIHLFNQHATGDLQRPIKPKGMFAPKPAPSVKEIKAKQKKDDKKKVVNKIQ</sequence>
<dbReference type="EMBL" id="QEAN01000297">
    <property type="protein sequence ID" value="TPX40873.1"/>
    <property type="molecule type" value="Genomic_DNA"/>
</dbReference>
<gene>
    <name evidence="4" type="ORF">SeLEV6574_g01768</name>
    <name evidence="3" type="ORF">SeMB42_g05843</name>
</gene>
<dbReference type="OrthoDB" id="18139at2759"/>
<keyword evidence="2" id="KW-0472">Membrane</keyword>
<dbReference type="VEuPathDB" id="FungiDB:SeMB42_g05843"/>
<keyword evidence="2" id="KW-1133">Transmembrane helix</keyword>
<dbReference type="Pfam" id="PF10032">
    <property type="entry name" value="Pho88"/>
    <property type="match status" value="1"/>
</dbReference>
<dbReference type="PANTHER" id="PTHR28112:SF1">
    <property type="entry name" value="SRP-INDEPENDENT TARGETING PROTEIN 3"/>
    <property type="match status" value="1"/>
</dbReference>
<reference evidence="5 6" key="1">
    <citation type="journal article" date="2019" name="Sci. Rep.">
        <title>Comparative genomics of chytrid fungi reveal insights into the obligate biotrophic and pathogenic lifestyle of Synchytrium endobioticum.</title>
        <authorList>
            <person name="van de Vossenberg B.T.L.H."/>
            <person name="Warris S."/>
            <person name="Nguyen H.D.T."/>
            <person name="van Gent-Pelzer M.P.E."/>
            <person name="Joly D.L."/>
            <person name="van de Geest H.C."/>
            <person name="Bonants P.J.M."/>
            <person name="Smith D.S."/>
            <person name="Levesque C.A."/>
            <person name="van der Lee T.A.J."/>
        </authorList>
    </citation>
    <scope>NUCLEOTIDE SEQUENCE [LARGE SCALE GENOMIC DNA]</scope>
    <source>
        <strain evidence="4 6">LEV6574</strain>
        <strain evidence="3 5">MB42</strain>
    </source>
</reference>
<evidence type="ECO:0008006" key="7">
    <source>
        <dbReference type="Google" id="ProtNLM"/>
    </source>
</evidence>
<feature type="region of interest" description="Disordered" evidence="1">
    <location>
        <begin position="155"/>
        <end position="190"/>
    </location>
</feature>
<comment type="caution">
    <text evidence="3">The sequence shown here is derived from an EMBL/GenBank/DDBJ whole genome shotgun (WGS) entry which is preliminary data.</text>
</comment>
<protein>
    <recommendedName>
        <fullName evidence="7">Inorganic phosphate transporter</fullName>
    </recommendedName>
</protein>
<accession>A0A507CP24</accession>
<dbReference type="GO" id="GO:0005739">
    <property type="term" value="C:mitochondrion"/>
    <property type="evidence" value="ECO:0007669"/>
    <property type="project" value="TreeGrafter"/>
</dbReference>
<name>A0A507CP24_9FUNG</name>
<dbReference type="InterPro" id="IPR012098">
    <property type="entry name" value="SND3_fun"/>
</dbReference>